<dbReference type="Proteomes" id="UP001321014">
    <property type="component" value="Unassembled WGS sequence"/>
</dbReference>
<name>A0ABT2WK45_9RHOB</name>
<gene>
    <name evidence="2" type="ORF">OEZ49_00220</name>
</gene>
<feature type="domain" description="Aminoglycoside phosphotransferase" evidence="1">
    <location>
        <begin position="17"/>
        <end position="225"/>
    </location>
</feature>
<dbReference type="EMBL" id="JAOVQN010000001">
    <property type="protein sequence ID" value="MCU9836176.1"/>
    <property type="molecule type" value="Genomic_DNA"/>
</dbReference>
<comment type="caution">
    <text evidence="2">The sequence shown here is derived from an EMBL/GenBank/DDBJ whole genome shotgun (WGS) entry which is preliminary data.</text>
</comment>
<dbReference type="InterPro" id="IPR011009">
    <property type="entry name" value="Kinase-like_dom_sf"/>
</dbReference>
<accession>A0ABT2WK45</accession>
<dbReference type="SUPFAM" id="SSF56112">
    <property type="entry name" value="Protein kinase-like (PK-like)"/>
    <property type="match status" value="1"/>
</dbReference>
<proteinExistence type="predicted"/>
<dbReference type="Pfam" id="PF01636">
    <property type="entry name" value="APH"/>
    <property type="match status" value="1"/>
</dbReference>
<dbReference type="RefSeq" id="WP_263386439.1">
    <property type="nucleotide sequence ID" value="NZ_JAOVQN010000001.1"/>
</dbReference>
<keyword evidence="3" id="KW-1185">Reference proteome</keyword>
<organism evidence="2 3">
    <name type="scientific">Ruegeria marisflavi</name>
    <dbReference type="NCBI Taxonomy" id="2984152"/>
    <lineage>
        <taxon>Bacteria</taxon>
        <taxon>Pseudomonadati</taxon>
        <taxon>Pseudomonadota</taxon>
        <taxon>Alphaproteobacteria</taxon>
        <taxon>Rhodobacterales</taxon>
        <taxon>Roseobacteraceae</taxon>
        <taxon>Ruegeria</taxon>
    </lineage>
</organism>
<sequence>MRARGLSSVGDRFEILYGGRTNRVWRLHGHAGDLVLKLYRTDFHNPLFRNDPMSERACLERLADTGLAPRLRATGKYADQAWALYDHAPGAPWQDNTRRAAEALARLHSLEPGIDLPSGRNGSCELLDHAEDILALCAAEACVELQRLRPTGGMIAPGRTSLIHGDPVPGNLLMDADGVVLIDWQCPAIGDPAEDIAIFLSPAMQHVYRGKALTIAEERSFLAAYAEPEVTGRYQALKPFFHWRMAAYCLWRAQNGAPDYAPAYRLEVAALTE</sequence>
<reference evidence="2 3" key="1">
    <citation type="submission" date="2022-10" db="EMBL/GenBank/DDBJ databases">
        <title>Ruegeria sp. nov., isolated from ocean surface water.</title>
        <authorList>
            <person name="He W."/>
            <person name="Wang L."/>
            <person name="Zhang D.-F."/>
        </authorList>
    </citation>
    <scope>NUCLEOTIDE SEQUENCE [LARGE SCALE GENOMIC DNA]</scope>
    <source>
        <strain evidence="2 3">WL0004</strain>
    </source>
</reference>
<protein>
    <submittedName>
        <fullName evidence="2">Phosphotransferase</fullName>
    </submittedName>
</protein>
<dbReference type="InterPro" id="IPR002575">
    <property type="entry name" value="Aminoglycoside_PTrfase"/>
</dbReference>
<evidence type="ECO:0000259" key="1">
    <source>
        <dbReference type="Pfam" id="PF01636"/>
    </source>
</evidence>
<evidence type="ECO:0000313" key="3">
    <source>
        <dbReference type="Proteomes" id="UP001321014"/>
    </source>
</evidence>
<evidence type="ECO:0000313" key="2">
    <source>
        <dbReference type="EMBL" id="MCU9836176.1"/>
    </source>
</evidence>
<dbReference type="Gene3D" id="3.90.1200.10">
    <property type="match status" value="1"/>
</dbReference>